<evidence type="ECO:0000256" key="5">
    <source>
        <dbReference type="ARBA" id="ARBA00022840"/>
    </source>
</evidence>
<comment type="similarity">
    <text evidence="1">Belongs to the carbohydrate kinase PfkB family.</text>
</comment>
<dbReference type="AlphaFoldDB" id="A0A2A7BA35"/>
<dbReference type="CDD" id="cd01167">
    <property type="entry name" value="bac_FRK"/>
    <property type="match status" value="1"/>
</dbReference>
<organism evidence="7 8">
    <name type="scientific">Faecalibacterium prausnitzii</name>
    <dbReference type="NCBI Taxonomy" id="853"/>
    <lineage>
        <taxon>Bacteria</taxon>
        <taxon>Bacillati</taxon>
        <taxon>Bacillota</taxon>
        <taxon>Clostridia</taxon>
        <taxon>Eubacteriales</taxon>
        <taxon>Oscillospiraceae</taxon>
        <taxon>Faecalibacterium</taxon>
    </lineage>
</organism>
<gene>
    <name evidence="7" type="ORF">CHR60_00495</name>
</gene>
<proteinExistence type="inferred from homology"/>
<evidence type="ECO:0000256" key="3">
    <source>
        <dbReference type="ARBA" id="ARBA00022741"/>
    </source>
</evidence>
<dbReference type="PANTHER" id="PTHR43085">
    <property type="entry name" value="HEXOKINASE FAMILY MEMBER"/>
    <property type="match status" value="1"/>
</dbReference>
<dbReference type="InterPro" id="IPR011611">
    <property type="entry name" value="PfkB_dom"/>
</dbReference>
<dbReference type="InterPro" id="IPR050306">
    <property type="entry name" value="PfkB_Carbo_kinase"/>
</dbReference>
<dbReference type="RefSeq" id="WP_005940986.1">
    <property type="nucleotide sequence ID" value="NZ_DAWEON010000003.1"/>
</dbReference>
<keyword evidence="4 7" id="KW-0418">Kinase</keyword>
<keyword evidence="5" id="KW-0067">ATP-binding</keyword>
<dbReference type="Gene3D" id="3.40.1190.20">
    <property type="match status" value="1"/>
</dbReference>
<evidence type="ECO:0000256" key="2">
    <source>
        <dbReference type="ARBA" id="ARBA00022679"/>
    </source>
</evidence>
<dbReference type="GO" id="GO:0016301">
    <property type="term" value="F:kinase activity"/>
    <property type="evidence" value="ECO:0007669"/>
    <property type="project" value="UniProtKB-KW"/>
</dbReference>
<evidence type="ECO:0000256" key="4">
    <source>
        <dbReference type="ARBA" id="ARBA00022777"/>
    </source>
</evidence>
<keyword evidence="3" id="KW-0547">Nucleotide-binding</keyword>
<evidence type="ECO:0000313" key="8">
    <source>
        <dbReference type="Proteomes" id="UP000220904"/>
    </source>
</evidence>
<dbReference type="InterPro" id="IPR002139">
    <property type="entry name" value="Ribo/fructo_kinase"/>
</dbReference>
<feature type="domain" description="Carbohydrate kinase PfkB" evidence="6">
    <location>
        <begin position="2"/>
        <end position="308"/>
    </location>
</feature>
<dbReference type="GO" id="GO:0005524">
    <property type="term" value="F:ATP binding"/>
    <property type="evidence" value="ECO:0007669"/>
    <property type="project" value="UniProtKB-KW"/>
</dbReference>
<evidence type="ECO:0000313" key="7">
    <source>
        <dbReference type="EMBL" id="PDX88178.1"/>
    </source>
</evidence>
<protein>
    <submittedName>
        <fullName evidence="7">Carbohydrate kinase</fullName>
    </submittedName>
</protein>
<evidence type="ECO:0000259" key="6">
    <source>
        <dbReference type="Pfam" id="PF00294"/>
    </source>
</evidence>
<dbReference type="OrthoDB" id="9813569at2"/>
<dbReference type="PANTHER" id="PTHR43085:SF1">
    <property type="entry name" value="PSEUDOURIDINE KINASE-RELATED"/>
    <property type="match status" value="1"/>
</dbReference>
<reference evidence="7 8" key="1">
    <citation type="journal article" date="2017" name="Front. Microbiol.">
        <title>New Insights into the Diversity of the Genus Faecalibacterium.</title>
        <authorList>
            <person name="Benevides L."/>
            <person name="Burman S."/>
            <person name="Martin R."/>
            <person name="Robert V."/>
            <person name="Thomas M."/>
            <person name="Miquel S."/>
            <person name="Chain F."/>
            <person name="Sokol H."/>
            <person name="Bermudez-Humaran L.G."/>
            <person name="Morrison M."/>
            <person name="Langella P."/>
            <person name="Azevedo V.A."/>
            <person name="Chatel J.M."/>
            <person name="Soares S."/>
        </authorList>
    </citation>
    <scope>NUCLEOTIDE SEQUENCE [LARGE SCALE GENOMIC DNA]</scope>
    <source>
        <strain evidence="7 8">AHMP21</strain>
    </source>
</reference>
<dbReference type="InterPro" id="IPR029056">
    <property type="entry name" value="Ribokinase-like"/>
</dbReference>
<dbReference type="EMBL" id="NOUV01000002">
    <property type="protein sequence ID" value="PDX88178.1"/>
    <property type="molecule type" value="Genomic_DNA"/>
</dbReference>
<dbReference type="PRINTS" id="PR00990">
    <property type="entry name" value="RIBOKINASE"/>
</dbReference>
<dbReference type="Pfam" id="PF00294">
    <property type="entry name" value="PfkB"/>
    <property type="match status" value="1"/>
</dbReference>
<dbReference type="SUPFAM" id="SSF53613">
    <property type="entry name" value="Ribokinase-like"/>
    <property type="match status" value="1"/>
</dbReference>
<sequence>MFDVVALGESLIDFTPNGTNAQGIELFARNPGGAPANVLAMNARLGGKTAFIGKVGKDGFGDFLRQTLVESSIDVSGLVIDEKIPTTLAFVQLDSKGDRSFTFYRNPGADVMLTSAEVNRNLIDDAAIFHFGSVSLTSDPSRTATLEAARYARQQGKLVSFDPNYRPLLWEHPADAVVQMQEGVKLADLLKVSEEEMQLITNESDLARGSQALLEMGPSLVLVSLGAKGAYYRNAVGAGHLPTYDVPTVDTTGAGDAFMGAIHYQLRRKAAEDLRTLPAFELEEIVRFGNAAGSLTTTKGGAIPAMPSMVEIQNCIASIPLM</sequence>
<evidence type="ECO:0000256" key="1">
    <source>
        <dbReference type="ARBA" id="ARBA00010688"/>
    </source>
</evidence>
<accession>A0A2A7BA35</accession>
<comment type="caution">
    <text evidence="7">The sequence shown here is derived from an EMBL/GenBank/DDBJ whole genome shotgun (WGS) entry which is preliminary data.</text>
</comment>
<name>A0A2A7BA35_9FIRM</name>
<dbReference type="Proteomes" id="UP000220904">
    <property type="component" value="Unassembled WGS sequence"/>
</dbReference>
<keyword evidence="2" id="KW-0808">Transferase</keyword>